<dbReference type="Proteomes" id="UP001595075">
    <property type="component" value="Unassembled WGS sequence"/>
</dbReference>
<keyword evidence="2" id="KW-1185">Reference proteome</keyword>
<proteinExistence type="predicted"/>
<comment type="caution">
    <text evidence="1">The sequence shown here is derived from an EMBL/GenBank/DDBJ whole genome shotgun (WGS) entry which is preliminary data.</text>
</comment>
<protein>
    <submittedName>
        <fullName evidence="1">Uncharacterized protein</fullName>
    </submittedName>
</protein>
<evidence type="ECO:0000313" key="1">
    <source>
        <dbReference type="EMBL" id="KAL2061014.1"/>
    </source>
</evidence>
<gene>
    <name evidence="1" type="ORF">VTL71DRAFT_9066</name>
</gene>
<reference evidence="1 2" key="1">
    <citation type="journal article" date="2024" name="Commun. Biol.">
        <title>Comparative genomic analysis of thermophilic fungi reveals convergent evolutionary adaptations and gene losses.</title>
        <authorList>
            <person name="Steindorff A.S."/>
            <person name="Aguilar-Pontes M.V."/>
            <person name="Robinson A.J."/>
            <person name="Andreopoulos B."/>
            <person name="LaButti K."/>
            <person name="Kuo A."/>
            <person name="Mondo S."/>
            <person name="Riley R."/>
            <person name="Otillar R."/>
            <person name="Haridas S."/>
            <person name="Lipzen A."/>
            <person name="Grimwood J."/>
            <person name="Schmutz J."/>
            <person name="Clum A."/>
            <person name="Reid I.D."/>
            <person name="Moisan M.C."/>
            <person name="Butler G."/>
            <person name="Nguyen T.T.M."/>
            <person name="Dewar K."/>
            <person name="Conant G."/>
            <person name="Drula E."/>
            <person name="Henrissat B."/>
            <person name="Hansel C."/>
            <person name="Singer S."/>
            <person name="Hutchinson M.I."/>
            <person name="de Vries R.P."/>
            <person name="Natvig D.O."/>
            <person name="Powell A.J."/>
            <person name="Tsang A."/>
            <person name="Grigoriev I.V."/>
        </authorList>
    </citation>
    <scope>NUCLEOTIDE SEQUENCE [LARGE SCALE GENOMIC DNA]</scope>
    <source>
        <strain evidence="1 2">CBS 494.80</strain>
    </source>
</reference>
<accession>A0ABR4BTR6</accession>
<sequence>MHAQSSPLARTAKEVKPGYGQNLYFVLSHHTLRKQLTIDILYESHDHCLILPPASLPFPTASVAEIPYPPTQPHEHEQQSERHVRFEHQFTFMVPSPLPIELDPCSYFIFYGDKGD</sequence>
<dbReference type="EMBL" id="JAZHXI010000020">
    <property type="protein sequence ID" value="KAL2061014.1"/>
    <property type="molecule type" value="Genomic_DNA"/>
</dbReference>
<organism evidence="1 2">
    <name type="scientific">Oculimacula yallundae</name>
    <dbReference type="NCBI Taxonomy" id="86028"/>
    <lineage>
        <taxon>Eukaryota</taxon>
        <taxon>Fungi</taxon>
        <taxon>Dikarya</taxon>
        <taxon>Ascomycota</taxon>
        <taxon>Pezizomycotina</taxon>
        <taxon>Leotiomycetes</taxon>
        <taxon>Helotiales</taxon>
        <taxon>Ploettnerulaceae</taxon>
        <taxon>Oculimacula</taxon>
    </lineage>
</organism>
<name>A0ABR4BTR6_9HELO</name>
<evidence type="ECO:0000313" key="2">
    <source>
        <dbReference type="Proteomes" id="UP001595075"/>
    </source>
</evidence>